<dbReference type="RefSeq" id="WP_344294444.1">
    <property type="nucleotide sequence ID" value="NZ_BAAANJ010000004.1"/>
</dbReference>
<name>A0ABN2M0H9_9MICO</name>
<accession>A0ABN2M0H9</accession>
<reference evidence="1 2" key="1">
    <citation type="journal article" date="2019" name="Int. J. Syst. Evol. Microbiol.">
        <title>The Global Catalogue of Microorganisms (GCM) 10K type strain sequencing project: providing services to taxonomists for standard genome sequencing and annotation.</title>
        <authorList>
            <consortium name="The Broad Institute Genomics Platform"/>
            <consortium name="The Broad Institute Genome Sequencing Center for Infectious Disease"/>
            <person name="Wu L."/>
            <person name="Ma J."/>
        </authorList>
    </citation>
    <scope>NUCLEOTIDE SEQUENCE [LARGE SCALE GENOMIC DNA]</scope>
    <source>
        <strain evidence="1 2">JCM 14322</strain>
    </source>
</reference>
<keyword evidence="2" id="KW-1185">Reference proteome</keyword>
<proteinExistence type="predicted"/>
<dbReference type="EMBL" id="BAAANJ010000004">
    <property type="protein sequence ID" value="GAA1805461.1"/>
    <property type="molecule type" value="Genomic_DNA"/>
</dbReference>
<sequence length="73" mass="7905">MRTTLDIDPSVLRAAKALAEQRGVSLGAAMSELALRGLRADAPAVREGFPMLPNLRSDHVITDELVAEYRDGE</sequence>
<evidence type="ECO:0008006" key="3">
    <source>
        <dbReference type="Google" id="ProtNLM"/>
    </source>
</evidence>
<gene>
    <name evidence="1" type="ORF">GCM10009749_11960</name>
</gene>
<comment type="caution">
    <text evidence="1">The sequence shown here is derived from an EMBL/GenBank/DDBJ whole genome shotgun (WGS) entry which is preliminary data.</text>
</comment>
<evidence type="ECO:0000313" key="2">
    <source>
        <dbReference type="Proteomes" id="UP001500002"/>
    </source>
</evidence>
<organism evidence="1 2">
    <name type="scientific">Agromyces neolithicus</name>
    <dbReference type="NCBI Taxonomy" id="269420"/>
    <lineage>
        <taxon>Bacteria</taxon>
        <taxon>Bacillati</taxon>
        <taxon>Actinomycetota</taxon>
        <taxon>Actinomycetes</taxon>
        <taxon>Micrococcales</taxon>
        <taxon>Microbacteriaceae</taxon>
        <taxon>Agromyces</taxon>
    </lineage>
</organism>
<protein>
    <recommendedName>
        <fullName evidence="3">Antitoxin</fullName>
    </recommendedName>
</protein>
<dbReference type="Proteomes" id="UP001500002">
    <property type="component" value="Unassembled WGS sequence"/>
</dbReference>
<evidence type="ECO:0000313" key="1">
    <source>
        <dbReference type="EMBL" id="GAA1805461.1"/>
    </source>
</evidence>